<feature type="domain" description="DUF1206" evidence="2">
    <location>
        <begin position="205"/>
        <end position="268"/>
    </location>
</feature>
<feature type="domain" description="DUF1206" evidence="2">
    <location>
        <begin position="30"/>
        <end position="92"/>
    </location>
</feature>
<organism evidence="3 4">
    <name type="scientific">Arthrobacter zhaoxinii</name>
    <dbReference type="NCBI Taxonomy" id="2964616"/>
    <lineage>
        <taxon>Bacteria</taxon>
        <taxon>Bacillati</taxon>
        <taxon>Actinomycetota</taxon>
        <taxon>Actinomycetes</taxon>
        <taxon>Micrococcales</taxon>
        <taxon>Micrococcaceae</taxon>
        <taxon>Arthrobacter</taxon>
    </lineage>
</organism>
<accession>A0ABY5YQD9</accession>
<feature type="transmembrane region" description="Helical" evidence="1">
    <location>
        <begin position="155"/>
        <end position="176"/>
    </location>
</feature>
<evidence type="ECO:0000256" key="1">
    <source>
        <dbReference type="SAM" id="Phobius"/>
    </source>
</evidence>
<protein>
    <submittedName>
        <fullName evidence="3">DUF1206 domain-containing protein</fullName>
    </submittedName>
</protein>
<dbReference type="InterPro" id="IPR009597">
    <property type="entry name" value="DUF1206"/>
</dbReference>
<keyword evidence="1" id="KW-0472">Membrane</keyword>
<dbReference type="RefSeq" id="WP_260652524.1">
    <property type="nucleotide sequence ID" value="NZ_CP104275.1"/>
</dbReference>
<sequence>MKQNNRSTGPVSQAAKRAADSAAFERFARVGYVASGIVHIVIGAIALQINAGGSGNADTSGAVAAVATQPAGYVLLWFCFLGCYALALFQLSRIFLAGQRLKDKELWKDRASNAGQVLVYGGIGTIFASFALGRGSNGGSSSSVSWTARLLAVPAGQWILGLAGLVVVGIGGYFIFKGASRRFRRDLTGVPGGLWSKAVDITGVAGFIAKGVSLVILGVLLTVAAVQADPEESTGLDGALHTLRDQPYGVVALAAVGVGLMLYGLYMGIIRARFAKL</sequence>
<feature type="transmembrane region" description="Helical" evidence="1">
    <location>
        <begin position="117"/>
        <end position="135"/>
    </location>
</feature>
<feature type="transmembrane region" description="Helical" evidence="1">
    <location>
        <begin position="207"/>
        <end position="228"/>
    </location>
</feature>
<reference evidence="3" key="1">
    <citation type="submission" date="2022-09" db="EMBL/GenBank/DDBJ databases">
        <title>Novel species in genus Arthrobacter.</title>
        <authorList>
            <person name="Liu Y."/>
        </authorList>
    </citation>
    <scope>NUCLEOTIDE SEQUENCE</scope>
    <source>
        <strain evidence="3">Zg-Y815</strain>
    </source>
</reference>
<proteinExistence type="predicted"/>
<evidence type="ECO:0000313" key="4">
    <source>
        <dbReference type="Proteomes" id="UP001059859"/>
    </source>
</evidence>
<keyword evidence="1" id="KW-1133">Transmembrane helix</keyword>
<feature type="transmembrane region" description="Helical" evidence="1">
    <location>
        <begin position="30"/>
        <end position="51"/>
    </location>
</feature>
<dbReference type="EMBL" id="CP104275">
    <property type="protein sequence ID" value="UWX97312.1"/>
    <property type="molecule type" value="Genomic_DNA"/>
</dbReference>
<dbReference type="Proteomes" id="UP001059859">
    <property type="component" value="Chromosome"/>
</dbReference>
<dbReference type="Pfam" id="PF06724">
    <property type="entry name" value="DUF1206"/>
    <property type="match status" value="3"/>
</dbReference>
<keyword evidence="1" id="KW-0812">Transmembrane</keyword>
<feature type="transmembrane region" description="Helical" evidence="1">
    <location>
        <begin position="248"/>
        <end position="269"/>
    </location>
</feature>
<name>A0ABY5YQD9_9MICC</name>
<evidence type="ECO:0000259" key="2">
    <source>
        <dbReference type="Pfam" id="PF06724"/>
    </source>
</evidence>
<feature type="transmembrane region" description="Helical" evidence="1">
    <location>
        <begin position="71"/>
        <end position="96"/>
    </location>
</feature>
<gene>
    <name evidence="3" type="ORF">N2K95_00985</name>
</gene>
<feature type="domain" description="DUF1206" evidence="2">
    <location>
        <begin position="116"/>
        <end position="180"/>
    </location>
</feature>
<evidence type="ECO:0000313" key="3">
    <source>
        <dbReference type="EMBL" id="UWX97312.1"/>
    </source>
</evidence>
<keyword evidence="4" id="KW-1185">Reference proteome</keyword>